<dbReference type="EMBL" id="LWDE02001526">
    <property type="protein sequence ID" value="KAE8240093.1"/>
    <property type="molecule type" value="Genomic_DNA"/>
</dbReference>
<reference evidence="2" key="1">
    <citation type="submission" date="2016-04" db="EMBL/GenBank/DDBJ databases">
        <authorList>
            <person name="Nguyen H.D."/>
            <person name="Samba Siva P."/>
            <person name="Cullis J."/>
            <person name="Levesque C.A."/>
            <person name="Hambleton S."/>
        </authorList>
    </citation>
    <scope>NUCLEOTIDE SEQUENCE</scope>
    <source>
        <strain evidence="2">DAOMC 236426</strain>
    </source>
</reference>
<reference evidence="2" key="2">
    <citation type="journal article" date="2019" name="IMA Fungus">
        <title>Genome sequencing and comparison of five Tilletia species to identify candidate genes for the detection of regulated species infecting wheat.</title>
        <authorList>
            <person name="Nguyen H.D.T."/>
            <person name="Sultana T."/>
            <person name="Kesanakurti P."/>
            <person name="Hambleton S."/>
        </authorList>
    </citation>
    <scope>NUCLEOTIDE SEQUENCE</scope>
    <source>
        <strain evidence="2">DAOMC 236426</strain>
    </source>
</reference>
<organism evidence="2 3">
    <name type="scientific">Tilletia controversa</name>
    <name type="common">dwarf bunt fungus</name>
    <dbReference type="NCBI Taxonomy" id="13291"/>
    <lineage>
        <taxon>Eukaryota</taxon>
        <taxon>Fungi</taxon>
        <taxon>Dikarya</taxon>
        <taxon>Basidiomycota</taxon>
        <taxon>Ustilaginomycotina</taxon>
        <taxon>Exobasidiomycetes</taxon>
        <taxon>Tilletiales</taxon>
        <taxon>Tilletiaceae</taxon>
        <taxon>Tilletia</taxon>
    </lineage>
</organism>
<dbReference type="AlphaFoldDB" id="A0A8X7ML50"/>
<keyword evidence="3" id="KW-1185">Reference proteome</keyword>
<sequence length="240" mass="25868">MTPSSRLTLSEFVSATCVLLDAMRSIANDVTDPTSRRLLNIEADIWSTQFNLIFKHFLRRESEINWPVLVEYCQTMRRCVSVHHSTRGPRDTVVSQVLCSLVKLLRCGLVVLCLQGQDIRFEASCCFPGQPEALSAGRRVAVRTANPPSPPATSTITSSVPPAVLRSADSSTSQSDATSPPPPPATEVIISAPSAARVPTTHKLAGGESSPLSADGYEKILKDLDLFHAYGDGRGSSYGL</sequence>
<gene>
    <name evidence="2" type="ORF">A4X06_0g7915</name>
</gene>
<protein>
    <submittedName>
        <fullName evidence="2">Uncharacterized protein</fullName>
    </submittedName>
</protein>
<accession>A0A8X7ML50</accession>
<evidence type="ECO:0000313" key="2">
    <source>
        <dbReference type="EMBL" id="KAE8240093.1"/>
    </source>
</evidence>
<name>A0A8X7ML50_9BASI</name>
<dbReference type="Proteomes" id="UP000077684">
    <property type="component" value="Unassembled WGS sequence"/>
</dbReference>
<evidence type="ECO:0000256" key="1">
    <source>
        <dbReference type="SAM" id="MobiDB-lite"/>
    </source>
</evidence>
<feature type="compositionally biased region" description="Low complexity" evidence="1">
    <location>
        <begin position="152"/>
        <end position="178"/>
    </location>
</feature>
<comment type="caution">
    <text evidence="2">The sequence shown here is derived from an EMBL/GenBank/DDBJ whole genome shotgun (WGS) entry which is preliminary data.</text>
</comment>
<proteinExistence type="predicted"/>
<feature type="region of interest" description="Disordered" evidence="1">
    <location>
        <begin position="143"/>
        <end position="186"/>
    </location>
</feature>
<evidence type="ECO:0000313" key="3">
    <source>
        <dbReference type="Proteomes" id="UP000077684"/>
    </source>
</evidence>